<accession>A0A1I3HYV5</accession>
<proteinExistence type="predicted"/>
<organism evidence="2 3">
    <name type="scientific">Treponema bryantii</name>
    <dbReference type="NCBI Taxonomy" id="163"/>
    <lineage>
        <taxon>Bacteria</taxon>
        <taxon>Pseudomonadati</taxon>
        <taxon>Spirochaetota</taxon>
        <taxon>Spirochaetia</taxon>
        <taxon>Spirochaetales</taxon>
        <taxon>Treponemataceae</taxon>
        <taxon>Treponema</taxon>
    </lineage>
</organism>
<keyword evidence="1" id="KW-0732">Signal</keyword>
<dbReference type="RefSeq" id="WP_074929779.1">
    <property type="nucleotide sequence ID" value="NZ_FORI01000001.1"/>
</dbReference>
<keyword evidence="3" id="KW-1185">Reference proteome</keyword>
<evidence type="ECO:0000256" key="1">
    <source>
        <dbReference type="SAM" id="SignalP"/>
    </source>
</evidence>
<dbReference type="OrthoDB" id="357887at2"/>
<evidence type="ECO:0000313" key="2">
    <source>
        <dbReference type="EMBL" id="SFI40757.1"/>
    </source>
</evidence>
<evidence type="ECO:0000313" key="3">
    <source>
        <dbReference type="Proteomes" id="UP000182737"/>
    </source>
</evidence>
<dbReference type="Pfam" id="PF20380">
    <property type="entry name" value="DUF6675"/>
    <property type="match status" value="1"/>
</dbReference>
<gene>
    <name evidence="2" type="ORF">SAMN04487775_101175</name>
</gene>
<dbReference type="EMBL" id="FORI01000001">
    <property type="protein sequence ID" value="SFI40757.1"/>
    <property type="molecule type" value="Genomic_DNA"/>
</dbReference>
<feature type="chain" id="PRO_5010285957" evidence="1">
    <location>
        <begin position="21"/>
        <end position="270"/>
    </location>
</feature>
<sequence length="270" mass="29853">MALNLIKKVSLVLFAGAAFAGTCFAGENAKAKELVGAKYYDALVKNGIVSEYRDDGSTGFRLLPESVYSSKINGSMISKDPKNYPYTYEGLYLLSKKELLAKGSSGKSSITIDDVSKVVRSISKMQGMTYFSSTKNKECVLYEKTYMIAGPYDKTKIADQNTGNADGQVSYCLQDDNSFGVNTYKLSYFQKDDTLLCNFSILDKMGIGPFKAIYPGKMIINILVIDCGDDLLLYLNTDLDSVKFPGIKGQITDSMSSRMDAVYKWFTTQF</sequence>
<dbReference type="InterPro" id="IPR046745">
    <property type="entry name" value="DUF6675"/>
</dbReference>
<protein>
    <submittedName>
        <fullName evidence="2">Uncharacterized protein</fullName>
    </submittedName>
</protein>
<feature type="signal peptide" evidence="1">
    <location>
        <begin position="1"/>
        <end position="20"/>
    </location>
</feature>
<name>A0A1I3HYV5_9SPIR</name>
<dbReference type="Proteomes" id="UP000182737">
    <property type="component" value="Unassembled WGS sequence"/>
</dbReference>
<dbReference type="AlphaFoldDB" id="A0A1I3HYV5"/>
<reference evidence="3" key="1">
    <citation type="submission" date="2016-10" db="EMBL/GenBank/DDBJ databases">
        <authorList>
            <person name="Varghese N."/>
            <person name="Submissions S."/>
        </authorList>
    </citation>
    <scope>NUCLEOTIDE SEQUENCE [LARGE SCALE GENOMIC DNA]</scope>
    <source>
        <strain evidence="3">XBD1002</strain>
    </source>
</reference>